<dbReference type="SUPFAM" id="SSF51126">
    <property type="entry name" value="Pectin lyase-like"/>
    <property type="match status" value="1"/>
</dbReference>
<feature type="chain" id="PRO_5036791217" evidence="1">
    <location>
        <begin position="25"/>
        <end position="272"/>
    </location>
</feature>
<dbReference type="RefSeq" id="WP_273160776.1">
    <property type="nucleotide sequence ID" value="NZ_JABZSJ010000054.1"/>
</dbReference>
<sequence length="272" mass="29163">MKKKALLSFVLVAMATLWTSTTQAQEYYDLTIALTQVTSRNCKDLSFIPGVSGIVKYDDATKTLTLENASIIGDKYKTAISSKIDGLIIKVSGYNRLQTESASGILYENSITITGEGTLDITCQKNCAIYANKGNLTIENCTINAKSKEYGIAGFNGETENLIIKNATITAEGTEKGSICDFATLTMIGSKISEPSGAAFDPSMHCVALNGEKVTDKVMIVKDATSIETPNINIAVKTAQGIYTLSGVRVSNDLNKLPKGVYIVNGKKVVKQ</sequence>
<protein>
    <submittedName>
        <fullName evidence="2">Carbohydrate-binding domain-containing protein</fullName>
    </submittedName>
</protein>
<dbReference type="AlphaFoldDB" id="A0A930HNU2"/>
<keyword evidence="1" id="KW-0732">Signal</keyword>
<organism evidence="2 3">
    <name type="scientific">Prevotella aurantiaca</name>
    <dbReference type="NCBI Taxonomy" id="596085"/>
    <lineage>
        <taxon>Bacteria</taxon>
        <taxon>Pseudomonadati</taxon>
        <taxon>Bacteroidota</taxon>
        <taxon>Bacteroidia</taxon>
        <taxon>Bacteroidales</taxon>
        <taxon>Prevotellaceae</taxon>
        <taxon>Prevotella</taxon>
    </lineage>
</organism>
<evidence type="ECO:0000313" key="2">
    <source>
        <dbReference type="EMBL" id="MBF1384950.1"/>
    </source>
</evidence>
<comment type="caution">
    <text evidence="2">The sequence shown here is derived from an EMBL/GenBank/DDBJ whole genome shotgun (WGS) entry which is preliminary data.</text>
</comment>
<dbReference type="EMBL" id="JABZSJ010000054">
    <property type="protein sequence ID" value="MBF1384950.1"/>
    <property type="molecule type" value="Genomic_DNA"/>
</dbReference>
<accession>A0A930HNU2</accession>
<proteinExistence type="predicted"/>
<feature type="signal peptide" evidence="1">
    <location>
        <begin position="1"/>
        <end position="24"/>
    </location>
</feature>
<evidence type="ECO:0000313" key="3">
    <source>
        <dbReference type="Proteomes" id="UP000771736"/>
    </source>
</evidence>
<dbReference type="Proteomes" id="UP000771736">
    <property type="component" value="Unassembled WGS sequence"/>
</dbReference>
<dbReference type="InterPro" id="IPR011050">
    <property type="entry name" value="Pectin_lyase_fold/virulence"/>
</dbReference>
<gene>
    <name evidence="2" type="ORF">HXN26_08920</name>
</gene>
<reference evidence="2" key="1">
    <citation type="submission" date="2020-04" db="EMBL/GenBank/DDBJ databases">
        <title>Deep metagenomics examines the oral microbiome during advanced dental caries in children, revealing novel taxa and co-occurrences with host molecules.</title>
        <authorList>
            <person name="Baker J.L."/>
            <person name="Morton J.T."/>
            <person name="Dinis M."/>
            <person name="Alvarez R."/>
            <person name="Tran N.C."/>
            <person name="Knight R."/>
            <person name="Edlund A."/>
        </authorList>
    </citation>
    <scope>NUCLEOTIDE SEQUENCE</scope>
    <source>
        <strain evidence="2">JCVI_44_bin.5</strain>
    </source>
</reference>
<evidence type="ECO:0000256" key="1">
    <source>
        <dbReference type="SAM" id="SignalP"/>
    </source>
</evidence>
<name>A0A930HNU2_9BACT</name>